<dbReference type="RefSeq" id="WP_380035501.1">
    <property type="nucleotide sequence ID" value="NZ_JBHSEH010000004.1"/>
</dbReference>
<protein>
    <recommendedName>
        <fullName evidence="4">Intracellular proteinase inhibitor BsuPI domain-containing protein</fullName>
    </recommendedName>
</protein>
<gene>
    <name evidence="2" type="ORF">ACFOZ9_01470</name>
</gene>
<proteinExistence type="predicted"/>
<dbReference type="InterPro" id="IPR038144">
    <property type="entry name" value="IPI"/>
</dbReference>
<feature type="chain" id="PRO_5046831418" description="Intracellular proteinase inhibitor BsuPI domain-containing protein" evidence="1">
    <location>
        <begin position="18"/>
        <end position="144"/>
    </location>
</feature>
<feature type="signal peptide" evidence="1">
    <location>
        <begin position="1"/>
        <end position="17"/>
    </location>
</feature>
<reference evidence="3" key="1">
    <citation type="journal article" date="2019" name="Int. J. Syst. Evol. Microbiol.">
        <title>The Global Catalogue of Microorganisms (GCM) 10K type strain sequencing project: providing services to taxonomists for standard genome sequencing and annotation.</title>
        <authorList>
            <consortium name="The Broad Institute Genomics Platform"/>
            <consortium name="The Broad Institute Genome Sequencing Center for Infectious Disease"/>
            <person name="Wu L."/>
            <person name="Ma J."/>
        </authorList>
    </citation>
    <scope>NUCLEOTIDE SEQUENCE [LARGE SCALE GENOMIC DNA]</scope>
    <source>
        <strain evidence="3">CCUG 56029</strain>
    </source>
</reference>
<evidence type="ECO:0008006" key="4">
    <source>
        <dbReference type="Google" id="ProtNLM"/>
    </source>
</evidence>
<keyword evidence="3" id="KW-1185">Reference proteome</keyword>
<dbReference type="EMBL" id="JBHSEH010000004">
    <property type="protein sequence ID" value="MFC4424862.1"/>
    <property type="molecule type" value="Genomic_DNA"/>
</dbReference>
<evidence type="ECO:0000256" key="1">
    <source>
        <dbReference type="SAM" id="SignalP"/>
    </source>
</evidence>
<evidence type="ECO:0000313" key="3">
    <source>
        <dbReference type="Proteomes" id="UP001595998"/>
    </source>
</evidence>
<evidence type="ECO:0000313" key="2">
    <source>
        <dbReference type="EMBL" id="MFC4424862.1"/>
    </source>
</evidence>
<keyword evidence="1" id="KW-0732">Signal</keyword>
<dbReference type="Gene3D" id="2.60.40.2360">
    <property type="entry name" value="Intracellular proteinase inhibitor BsuPI"/>
    <property type="match status" value="1"/>
</dbReference>
<organism evidence="2 3">
    <name type="scientific">Deinococcus navajonensis</name>
    <dbReference type="NCBI Taxonomy" id="309884"/>
    <lineage>
        <taxon>Bacteria</taxon>
        <taxon>Thermotogati</taxon>
        <taxon>Deinococcota</taxon>
        <taxon>Deinococci</taxon>
        <taxon>Deinococcales</taxon>
        <taxon>Deinococcaceae</taxon>
        <taxon>Deinococcus</taxon>
    </lineage>
</organism>
<sequence length="144" mass="15808">MTLRVLLLLALAGTALAFKPRASFSAVLSVPPHLRAGPVPVSVNVMNHTGQDVTLSLPRDSRQFCAAAPHIRILRVGTREVVYPLAYTDRMCTMDMVSTVLKAGTVVPFTRSVTLPKGHYLIEAWIPGVNGQKLRTPYRVFKVQ</sequence>
<comment type="caution">
    <text evidence="2">The sequence shown here is derived from an EMBL/GenBank/DDBJ whole genome shotgun (WGS) entry which is preliminary data.</text>
</comment>
<accession>A0ABV8XJM1</accession>
<name>A0ABV8XJM1_9DEIO</name>
<dbReference type="Proteomes" id="UP001595998">
    <property type="component" value="Unassembled WGS sequence"/>
</dbReference>